<dbReference type="PANTHER" id="PTHR22931">
    <property type="entry name" value="PHOSPHOENOLPYRUVATE DIKINASE-RELATED"/>
    <property type="match status" value="1"/>
</dbReference>
<dbReference type="Gene3D" id="3.20.20.60">
    <property type="entry name" value="Phosphoenolpyruvate-binding domains"/>
    <property type="match status" value="1"/>
</dbReference>
<evidence type="ECO:0000259" key="1">
    <source>
        <dbReference type="Pfam" id="PF02896"/>
    </source>
</evidence>
<comment type="caution">
    <text evidence="2">The sequence shown here is derived from an EMBL/GenBank/DDBJ whole genome shotgun (WGS) entry which is preliminary data.</text>
</comment>
<dbReference type="InterPro" id="IPR040442">
    <property type="entry name" value="Pyrv_kinase-like_dom_sf"/>
</dbReference>
<dbReference type="AlphaFoldDB" id="A0A392PQ51"/>
<feature type="non-terminal residue" evidence="2">
    <location>
        <position position="71"/>
    </location>
</feature>
<name>A0A392PQ51_9FABA</name>
<dbReference type="InterPro" id="IPR015813">
    <property type="entry name" value="Pyrv/PenolPyrv_kinase-like_dom"/>
</dbReference>
<sequence length="71" mass="7724">MQARAVFQAAVSVSSHGITVLPEIMVPLELRHQVSLIRNVAEKVFSEMGTSLSYKVGTMIEVPRAALIADE</sequence>
<proteinExistence type="predicted"/>
<accession>A0A392PQ51</accession>
<feature type="domain" description="PEP-utilising enzyme C-terminal" evidence="1">
    <location>
        <begin position="1"/>
        <end position="71"/>
    </location>
</feature>
<dbReference type="SUPFAM" id="SSF51621">
    <property type="entry name" value="Phosphoenolpyruvate/pyruvate domain"/>
    <property type="match status" value="1"/>
</dbReference>
<keyword evidence="2" id="KW-0808">Transferase</keyword>
<dbReference type="GO" id="GO:0016301">
    <property type="term" value="F:kinase activity"/>
    <property type="evidence" value="ECO:0007669"/>
    <property type="project" value="UniProtKB-KW"/>
</dbReference>
<dbReference type="GO" id="GO:0050242">
    <property type="term" value="F:pyruvate, phosphate dikinase activity"/>
    <property type="evidence" value="ECO:0007669"/>
    <property type="project" value="InterPro"/>
</dbReference>
<dbReference type="EMBL" id="LXQA010086624">
    <property type="protein sequence ID" value="MCI13045.1"/>
    <property type="molecule type" value="Genomic_DNA"/>
</dbReference>
<keyword evidence="2" id="KW-0418">Kinase</keyword>
<keyword evidence="2" id="KW-0670">Pyruvate</keyword>
<dbReference type="InterPro" id="IPR000121">
    <property type="entry name" value="PEP_util_C"/>
</dbReference>
<dbReference type="PANTHER" id="PTHR22931:SF9">
    <property type="entry name" value="PYRUVATE, PHOSPHATE DIKINASE 1, CHLOROPLASTIC"/>
    <property type="match status" value="1"/>
</dbReference>
<dbReference type="Proteomes" id="UP000265520">
    <property type="component" value="Unassembled WGS sequence"/>
</dbReference>
<evidence type="ECO:0000313" key="2">
    <source>
        <dbReference type="EMBL" id="MCI13045.1"/>
    </source>
</evidence>
<dbReference type="InterPro" id="IPR010121">
    <property type="entry name" value="Pyruvate_phosphate_dikinase"/>
</dbReference>
<keyword evidence="3" id="KW-1185">Reference proteome</keyword>
<reference evidence="2 3" key="1">
    <citation type="journal article" date="2018" name="Front. Plant Sci.">
        <title>Red Clover (Trifolium pratense) and Zigzag Clover (T. medium) - A Picture of Genomic Similarities and Differences.</title>
        <authorList>
            <person name="Dluhosova J."/>
            <person name="Istvanek J."/>
            <person name="Nedelnik J."/>
            <person name="Repkova J."/>
        </authorList>
    </citation>
    <scope>NUCLEOTIDE SEQUENCE [LARGE SCALE GENOMIC DNA]</scope>
    <source>
        <strain evidence="3">cv. 10/8</strain>
        <tissue evidence="2">Leaf</tissue>
    </source>
</reference>
<protein>
    <submittedName>
        <fullName evidence="2">Pyruvate phosphate dikinase chloroplastic-like</fullName>
    </submittedName>
</protein>
<dbReference type="Pfam" id="PF02896">
    <property type="entry name" value="PEP-utilizers_C"/>
    <property type="match status" value="1"/>
</dbReference>
<evidence type="ECO:0000313" key="3">
    <source>
        <dbReference type="Proteomes" id="UP000265520"/>
    </source>
</evidence>
<organism evidence="2 3">
    <name type="scientific">Trifolium medium</name>
    <dbReference type="NCBI Taxonomy" id="97028"/>
    <lineage>
        <taxon>Eukaryota</taxon>
        <taxon>Viridiplantae</taxon>
        <taxon>Streptophyta</taxon>
        <taxon>Embryophyta</taxon>
        <taxon>Tracheophyta</taxon>
        <taxon>Spermatophyta</taxon>
        <taxon>Magnoliopsida</taxon>
        <taxon>eudicotyledons</taxon>
        <taxon>Gunneridae</taxon>
        <taxon>Pentapetalae</taxon>
        <taxon>rosids</taxon>
        <taxon>fabids</taxon>
        <taxon>Fabales</taxon>
        <taxon>Fabaceae</taxon>
        <taxon>Papilionoideae</taxon>
        <taxon>50 kb inversion clade</taxon>
        <taxon>NPAAA clade</taxon>
        <taxon>Hologalegina</taxon>
        <taxon>IRL clade</taxon>
        <taxon>Trifolieae</taxon>
        <taxon>Trifolium</taxon>
    </lineage>
</organism>